<dbReference type="Gene3D" id="3.40.190.10">
    <property type="entry name" value="Periplasmic binding protein-like II"/>
    <property type="match status" value="2"/>
</dbReference>
<evidence type="ECO:0000256" key="1">
    <source>
        <dbReference type="SAM" id="Phobius"/>
    </source>
</evidence>
<dbReference type="Proteomes" id="UP000663903">
    <property type="component" value="Chromosome"/>
</dbReference>
<accession>A0A975CGG6</accession>
<name>A0A975CGG6_9BURK</name>
<dbReference type="InterPro" id="IPR011852">
    <property type="entry name" value="TRAP_TAXI"/>
</dbReference>
<evidence type="ECO:0000313" key="3">
    <source>
        <dbReference type="Proteomes" id="UP000663903"/>
    </source>
</evidence>
<dbReference type="SUPFAM" id="SSF53850">
    <property type="entry name" value="Periplasmic binding protein-like II"/>
    <property type="match status" value="1"/>
</dbReference>
<dbReference type="KEGG" id="otd:J1M35_03545"/>
<dbReference type="EMBL" id="CP071796">
    <property type="protein sequence ID" value="QTD45998.1"/>
    <property type="molecule type" value="Genomic_DNA"/>
</dbReference>
<gene>
    <name evidence="2" type="ORF">J1M35_03545</name>
</gene>
<dbReference type="Pfam" id="PF16868">
    <property type="entry name" value="NMT1_3"/>
    <property type="match status" value="1"/>
</dbReference>
<reference evidence="2" key="1">
    <citation type="submission" date="2021-03" db="EMBL/GenBank/DDBJ databases">
        <title>Ottowia sp. 27C isolated from the cloaca of a Giant Asian pond turtle (Heosemys grandis).</title>
        <authorList>
            <person name="Spergser J."/>
            <person name="Busse H.-J."/>
        </authorList>
    </citation>
    <scope>NUCLEOTIDE SEQUENCE</scope>
    <source>
        <strain evidence="2">27C</strain>
    </source>
</reference>
<dbReference type="PANTHER" id="PTHR42941">
    <property type="entry name" value="SLL1037 PROTEIN"/>
    <property type="match status" value="1"/>
</dbReference>
<keyword evidence="1" id="KW-0812">Transmembrane</keyword>
<dbReference type="AlphaFoldDB" id="A0A975CGG6"/>
<proteinExistence type="predicted"/>
<sequence length="434" mass="46484">MLTRPGPLIATLAFVLLGTAALVLSFMAMPTRLKVGVGPDDRGHARVMAAFARKLHDDRAPVRLTLVRKQSFTELARALDAGEVDLAVVRSNVMPRQGLTVAVLHELPMVFVVVGKVRLNSLADLRHHRVGVLRGTPENLDLLDNVLRLAGIDPSLVTKVPLEPEAMAAAIDQKQVDAIMPLAPLQGAGRARLLALADRVGHQRLRVLGVDEGEALAVSDPAMEAIELPRGALIGNPPLPADTLPTLAVTQRLVAGMKLPVSLVNDLTRLLFTSRVALAAEVPSAKSIHAPTTDTGEGLAAALPLHPGAAAYFSGDQNRFFDRYGDLVYVGAMALTGVFSGVGALFSYLMARQRRNAAQFTHQLLNLLERVRKAPDEAALQAVERDTDELLALAFGRLSSGTIGSEQFDTFATVNDSVQQAIGRRARQLRAVRA</sequence>
<keyword evidence="3" id="KW-1185">Reference proteome</keyword>
<evidence type="ECO:0000313" key="2">
    <source>
        <dbReference type="EMBL" id="QTD45998.1"/>
    </source>
</evidence>
<dbReference type="RefSeq" id="WP_208009872.1">
    <property type="nucleotide sequence ID" value="NZ_CP071796.1"/>
</dbReference>
<keyword evidence="1" id="KW-0472">Membrane</keyword>
<protein>
    <submittedName>
        <fullName evidence="2">ABC transporter substrate-binding protein</fullName>
    </submittedName>
</protein>
<dbReference type="PANTHER" id="PTHR42941:SF1">
    <property type="entry name" value="SLL1037 PROTEIN"/>
    <property type="match status" value="1"/>
</dbReference>
<organism evidence="2 3">
    <name type="scientific">Ottowia testudinis</name>
    <dbReference type="NCBI Taxonomy" id="2816950"/>
    <lineage>
        <taxon>Bacteria</taxon>
        <taxon>Pseudomonadati</taxon>
        <taxon>Pseudomonadota</taxon>
        <taxon>Betaproteobacteria</taxon>
        <taxon>Burkholderiales</taxon>
        <taxon>Comamonadaceae</taxon>
        <taxon>Ottowia</taxon>
    </lineage>
</organism>
<keyword evidence="1" id="KW-1133">Transmembrane helix</keyword>
<feature type="transmembrane region" description="Helical" evidence="1">
    <location>
        <begin position="327"/>
        <end position="349"/>
    </location>
</feature>